<keyword evidence="8" id="KW-1185">Reference proteome</keyword>
<evidence type="ECO:0000256" key="5">
    <source>
        <dbReference type="SAM" id="Phobius"/>
    </source>
</evidence>
<evidence type="ECO:0000259" key="6">
    <source>
        <dbReference type="Pfam" id="PF02656"/>
    </source>
</evidence>
<protein>
    <submittedName>
        <fullName evidence="7">DUF202 domain-containing protein</fullName>
    </submittedName>
</protein>
<evidence type="ECO:0000313" key="7">
    <source>
        <dbReference type="EMBL" id="RBM01662.1"/>
    </source>
</evidence>
<dbReference type="RefSeq" id="WP_047120115.1">
    <property type="nucleotide sequence ID" value="NZ_JBNBOD010000001.1"/>
</dbReference>
<feature type="transmembrane region" description="Helical" evidence="5">
    <location>
        <begin position="45"/>
        <end position="63"/>
    </location>
</feature>
<gene>
    <name evidence="7" type="ORF">C1H84_07410</name>
</gene>
<dbReference type="Proteomes" id="UP000252167">
    <property type="component" value="Unassembled WGS sequence"/>
</dbReference>
<feature type="domain" description="DUF202" evidence="6">
    <location>
        <begin position="9"/>
        <end position="73"/>
    </location>
</feature>
<keyword evidence="4 5" id="KW-0472">Membrane</keyword>
<organism evidence="7 8">
    <name type="scientific">Glutamicibacter soli</name>
    <dbReference type="NCBI Taxonomy" id="453836"/>
    <lineage>
        <taxon>Bacteria</taxon>
        <taxon>Bacillati</taxon>
        <taxon>Actinomycetota</taxon>
        <taxon>Actinomycetes</taxon>
        <taxon>Micrococcales</taxon>
        <taxon>Micrococcaceae</taxon>
        <taxon>Glutamicibacter</taxon>
    </lineage>
</organism>
<evidence type="ECO:0000313" key="8">
    <source>
        <dbReference type="Proteomes" id="UP000252167"/>
    </source>
</evidence>
<dbReference type="EMBL" id="POAF01000003">
    <property type="protein sequence ID" value="RBM01662.1"/>
    <property type="molecule type" value="Genomic_DNA"/>
</dbReference>
<reference evidence="7 8" key="1">
    <citation type="submission" date="2018-01" db="EMBL/GenBank/DDBJ databases">
        <title>Glutamicibacter soli strain NHPC-3 Whole genome sequence and assembly.</title>
        <authorList>
            <person name="Choudhury P."/>
            <person name="Gupta D."/>
            <person name="Sengupta K."/>
            <person name="Jawed A."/>
            <person name="Sultana N."/>
            <person name="Saha P."/>
        </authorList>
    </citation>
    <scope>NUCLEOTIDE SEQUENCE [LARGE SCALE GENOMIC DNA]</scope>
    <source>
        <strain evidence="7 8">NHPC-3</strain>
    </source>
</reference>
<comment type="caution">
    <text evidence="7">The sequence shown here is derived from an EMBL/GenBank/DDBJ whole genome shotgun (WGS) entry which is preliminary data.</text>
</comment>
<evidence type="ECO:0000256" key="2">
    <source>
        <dbReference type="ARBA" id="ARBA00022692"/>
    </source>
</evidence>
<keyword evidence="2 5" id="KW-0812">Transmembrane</keyword>
<sequence>MKQDFPVTDPGLQPERTVMAWARTLVSFLVVSGVFLRWAPHYGTGVLVLVGIAVCAAGGIYLSQRRRYSRMAHGVKNERIHADVVAVLVMTGAMLALGGSAIVLVAAGL</sequence>
<feature type="transmembrane region" description="Helical" evidence="5">
    <location>
        <begin position="20"/>
        <end position="39"/>
    </location>
</feature>
<comment type="subcellular location">
    <subcellularLocation>
        <location evidence="1">Endomembrane system</location>
        <topology evidence="1">Multi-pass membrane protein</topology>
    </subcellularLocation>
</comment>
<feature type="transmembrane region" description="Helical" evidence="5">
    <location>
        <begin position="84"/>
        <end position="107"/>
    </location>
</feature>
<dbReference type="InterPro" id="IPR003807">
    <property type="entry name" value="DUF202"/>
</dbReference>
<evidence type="ECO:0000256" key="4">
    <source>
        <dbReference type="ARBA" id="ARBA00023136"/>
    </source>
</evidence>
<dbReference type="Pfam" id="PF02656">
    <property type="entry name" value="DUF202"/>
    <property type="match status" value="1"/>
</dbReference>
<dbReference type="GO" id="GO:0012505">
    <property type="term" value="C:endomembrane system"/>
    <property type="evidence" value="ECO:0007669"/>
    <property type="project" value="UniProtKB-SubCell"/>
</dbReference>
<proteinExistence type="predicted"/>
<accession>A0A365YG62</accession>
<keyword evidence="3 5" id="KW-1133">Transmembrane helix</keyword>
<dbReference type="AlphaFoldDB" id="A0A365YG62"/>
<evidence type="ECO:0000256" key="1">
    <source>
        <dbReference type="ARBA" id="ARBA00004127"/>
    </source>
</evidence>
<name>A0A365YG62_9MICC</name>
<evidence type="ECO:0000256" key="3">
    <source>
        <dbReference type="ARBA" id="ARBA00022989"/>
    </source>
</evidence>